<evidence type="ECO:0000313" key="1">
    <source>
        <dbReference type="EMBL" id="KAI9512420.1"/>
    </source>
</evidence>
<organism evidence="1 2">
    <name type="scientific">Russula earlei</name>
    <dbReference type="NCBI Taxonomy" id="71964"/>
    <lineage>
        <taxon>Eukaryota</taxon>
        <taxon>Fungi</taxon>
        <taxon>Dikarya</taxon>
        <taxon>Basidiomycota</taxon>
        <taxon>Agaricomycotina</taxon>
        <taxon>Agaricomycetes</taxon>
        <taxon>Russulales</taxon>
        <taxon>Russulaceae</taxon>
        <taxon>Russula</taxon>
    </lineage>
</organism>
<sequence length="389" mass="42921">MSTPVCTTISANPDVVGKGIRINFYFTMILLAIIPRTPNTKELLDTLYATAGFAGLGLLLTAIIQTASKQLTLFEALFVLHILFFLGTGAAPMGKYHWSKGRIAIGIFIQFASVIAFTTWGLYLWFNVKHYGQHPECNDQIKYVIMFKTVRATVPWLRGVWIALIIASAVGLIIEFGHSAVHLFVMKSEEERERTEMDPTARTPDVTGTAGVEPQEGTESPTSEGWYFETTALLFFLAIYCTVMLELTVHRNAAHVQNGKNVASGVIIIDESWAFGQVLSVVMIVENVNELAHFLFGFLARRRRGLAGERQAQADEGAHVAEQHNSTASYRLRGPPSGSSASPSTPDPPPVKTTSDYELYHVDKGNFQVSETVVDTNTHSRKETIGPLR</sequence>
<dbReference type="Proteomes" id="UP001207468">
    <property type="component" value="Unassembled WGS sequence"/>
</dbReference>
<accession>A0ACC0UL17</accession>
<evidence type="ECO:0000313" key="2">
    <source>
        <dbReference type="Proteomes" id="UP001207468"/>
    </source>
</evidence>
<comment type="caution">
    <text evidence="1">The sequence shown here is derived from an EMBL/GenBank/DDBJ whole genome shotgun (WGS) entry which is preliminary data.</text>
</comment>
<name>A0ACC0UL17_9AGAM</name>
<keyword evidence="2" id="KW-1185">Reference proteome</keyword>
<reference evidence="1" key="1">
    <citation type="submission" date="2021-03" db="EMBL/GenBank/DDBJ databases">
        <title>Evolutionary priming and transition to the ectomycorrhizal habit in an iconic lineage of mushroom-forming fungi: is preadaptation a requirement?</title>
        <authorList>
            <consortium name="DOE Joint Genome Institute"/>
            <person name="Looney B.P."/>
            <person name="Miyauchi S."/>
            <person name="Morin E."/>
            <person name="Drula E."/>
            <person name="Courty P.E."/>
            <person name="Chicoki N."/>
            <person name="Fauchery L."/>
            <person name="Kohler A."/>
            <person name="Kuo A."/>
            <person name="LaButti K."/>
            <person name="Pangilinan J."/>
            <person name="Lipzen A."/>
            <person name="Riley R."/>
            <person name="Andreopoulos W."/>
            <person name="He G."/>
            <person name="Johnson J."/>
            <person name="Barry K.W."/>
            <person name="Grigoriev I.V."/>
            <person name="Nagy L."/>
            <person name="Hibbett D."/>
            <person name="Henrissat B."/>
            <person name="Matheny P.B."/>
            <person name="Labbe J."/>
            <person name="Martin A.F."/>
        </authorList>
    </citation>
    <scope>NUCLEOTIDE SEQUENCE</scope>
    <source>
        <strain evidence="1">BPL698</strain>
    </source>
</reference>
<proteinExistence type="predicted"/>
<protein>
    <submittedName>
        <fullName evidence="1">Uncharacterized protein</fullName>
    </submittedName>
</protein>
<gene>
    <name evidence="1" type="ORF">F5148DRAFT_1163185</name>
</gene>
<dbReference type="EMBL" id="JAGFNK010000009">
    <property type="protein sequence ID" value="KAI9512420.1"/>
    <property type="molecule type" value="Genomic_DNA"/>
</dbReference>